<sequence>MVRVHSNWAPPPPSPPPPGFGGVLAESPNQPPAHELVVIRKGEKGFLGAEVDEALVLLRWKTHPPRVPSHYALDSEDPIPGNDRVGASINHLWGPPRGAHASWEHTPPTPLACCHARNPPPLPLLIPFPILAYPRQFSINLVRPMPPCFFVLTLSPSAGTSRVRKGRSTARKKERNREVSSESSERRERERTRTEGGRKGRLMGKYMRKCKGMGEIAVMEVGPLTRARTLALAAASGKRRKVAAAAAAAVELPLRGRRVAAADKPASCRKSPGSARVTADRCPSADRIVASRCSSNGSCDRRMERLRSADLEAAGGEGFEVSLDLDSAERRETTPSSNLRADYDDLDSTTAPSSDSNSGRKPTAPPKMPSEAEIEDFFSSAESHERKRFVEKYNFDVKKEAPLDGRYEWSLWEASSVCTIYGKASFSANP</sequence>
<accession>A0AAV7ESU1</accession>
<keyword evidence="2" id="KW-0649">Protein kinase inhibitor</keyword>
<feature type="region of interest" description="Disordered" evidence="3">
    <location>
        <begin position="259"/>
        <end position="280"/>
    </location>
</feature>
<dbReference type="GO" id="GO:0004861">
    <property type="term" value="F:cyclin-dependent protein serine/threonine kinase inhibitor activity"/>
    <property type="evidence" value="ECO:0007669"/>
    <property type="project" value="InterPro"/>
</dbReference>
<evidence type="ECO:0000313" key="5">
    <source>
        <dbReference type="EMBL" id="KAG9450926.1"/>
    </source>
</evidence>
<comment type="similarity">
    <text evidence="1">Belongs to the CDI family. ICK/KRP subfamily.</text>
</comment>
<dbReference type="GO" id="GO:0051726">
    <property type="term" value="P:regulation of cell cycle"/>
    <property type="evidence" value="ECO:0007669"/>
    <property type="project" value="InterPro"/>
</dbReference>
<gene>
    <name evidence="5" type="ORF">H6P81_010891</name>
</gene>
<dbReference type="InterPro" id="IPR044898">
    <property type="entry name" value="CDI_dom_sf"/>
</dbReference>
<dbReference type="Pfam" id="PF02234">
    <property type="entry name" value="CDI"/>
    <property type="match status" value="1"/>
</dbReference>
<comment type="caution">
    <text evidence="5">The sequence shown here is derived from an EMBL/GenBank/DDBJ whole genome shotgun (WGS) entry which is preliminary data.</text>
</comment>
<feature type="compositionally biased region" description="Basic residues" evidence="3">
    <location>
        <begin position="162"/>
        <end position="174"/>
    </location>
</feature>
<feature type="region of interest" description="Disordered" evidence="3">
    <location>
        <begin position="1"/>
        <end position="28"/>
    </location>
</feature>
<dbReference type="InterPro" id="IPR003175">
    <property type="entry name" value="CDI_dom"/>
</dbReference>
<feature type="region of interest" description="Disordered" evidence="3">
    <location>
        <begin position="160"/>
        <end position="200"/>
    </location>
</feature>
<dbReference type="InterPro" id="IPR044275">
    <property type="entry name" value="KRP"/>
</dbReference>
<feature type="compositionally biased region" description="Pro residues" evidence="3">
    <location>
        <begin position="9"/>
        <end position="19"/>
    </location>
</feature>
<feature type="compositionally biased region" description="Basic and acidic residues" evidence="3">
    <location>
        <begin position="175"/>
        <end position="198"/>
    </location>
</feature>
<protein>
    <recommendedName>
        <fullName evidence="4">Cyclin-dependent kinase inhibitor domain-containing protein</fullName>
    </recommendedName>
</protein>
<evidence type="ECO:0000256" key="1">
    <source>
        <dbReference type="ARBA" id="ARBA00010274"/>
    </source>
</evidence>
<dbReference type="Gene3D" id="4.10.365.10">
    <property type="entry name" value="p27"/>
    <property type="match status" value="1"/>
</dbReference>
<evidence type="ECO:0000256" key="3">
    <source>
        <dbReference type="SAM" id="MobiDB-lite"/>
    </source>
</evidence>
<feature type="compositionally biased region" description="Polar residues" evidence="3">
    <location>
        <begin position="348"/>
        <end position="360"/>
    </location>
</feature>
<keyword evidence="6" id="KW-1185">Reference proteome</keyword>
<feature type="domain" description="Cyclin-dependent kinase inhibitor" evidence="4">
    <location>
        <begin position="368"/>
        <end position="409"/>
    </location>
</feature>
<evidence type="ECO:0000313" key="6">
    <source>
        <dbReference type="Proteomes" id="UP000825729"/>
    </source>
</evidence>
<dbReference type="EMBL" id="JAINDJ010000004">
    <property type="protein sequence ID" value="KAG9450926.1"/>
    <property type="molecule type" value="Genomic_DNA"/>
</dbReference>
<reference evidence="5 6" key="1">
    <citation type="submission" date="2021-07" db="EMBL/GenBank/DDBJ databases">
        <title>The Aristolochia fimbriata genome: insights into angiosperm evolution, floral development and chemical biosynthesis.</title>
        <authorList>
            <person name="Jiao Y."/>
        </authorList>
    </citation>
    <scope>NUCLEOTIDE SEQUENCE [LARGE SCALE GENOMIC DNA]</scope>
    <source>
        <strain evidence="5">IBCAS-2021</strain>
        <tissue evidence="5">Leaf</tissue>
    </source>
</reference>
<proteinExistence type="inferred from homology"/>
<evidence type="ECO:0000259" key="4">
    <source>
        <dbReference type="Pfam" id="PF02234"/>
    </source>
</evidence>
<name>A0AAV7ESU1_ARIFI</name>
<dbReference type="AlphaFoldDB" id="A0AAV7ESU1"/>
<dbReference type="PANTHER" id="PTHR46776">
    <property type="entry name" value="CYCLIN-DEPENDENT KINASE INHIBITOR 4-RELATED"/>
    <property type="match status" value="1"/>
</dbReference>
<feature type="region of interest" description="Disordered" evidence="3">
    <location>
        <begin position="327"/>
        <end position="373"/>
    </location>
</feature>
<dbReference type="GO" id="GO:0005634">
    <property type="term" value="C:nucleus"/>
    <property type="evidence" value="ECO:0007669"/>
    <property type="project" value="InterPro"/>
</dbReference>
<organism evidence="5 6">
    <name type="scientific">Aristolochia fimbriata</name>
    <name type="common">White veined hardy Dutchman's pipe vine</name>
    <dbReference type="NCBI Taxonomy" id="158543"/>
    <lineage>
        <taxon>Eukaryota</taxon>
        <taxon>Viridiplantae</taxon>
        <taxon>Streptophyta</taxon>
        <taxon>Embryophyta</taxon>
        <taxon>Tracheophyta</taxon>
        <taxon>Spermatophyta</taxon>
        <taxon>Magnoliopsida</taxon>
        <taxon>Magnoliidae</taxon>
        <taxon>Piperales</taxon>
        <taxon>Aristolochiaceae</taxon>
        <taxon>Aristolochia</taxon>
    </lineage>
</organism>
<dbReference type="Proteomes" id="UP000825729">
    <property type="component" value="Unassembled WGS sequence"/>
</dbReference>
<evidence type="ECO:0000256" key="2">
    <source>
        <dbReference type="ARBA" id="ARBA00023013"/>
    </source>
</evidence>